<feature type="chain" id="PRO_5005487812" evidence="1">
    <location>
        <begin position="23"/>
        <end position="367"/>
    </location>
</feature>
<evidence type="ECO:0000313" key="2">
    <source>
        <dbReference type="EMBL" id="CDW26119.1"/>
    </source>
</evidence>
<dbReference type="EMBL" id="HACA01008758">
    <property type="protein sequence ID" value="CDW26119.1"/>
    <property type="molecule type" value="Transcribed_RNA"/>
</dbReference>
<sequence>MLTKLYTLVLLLLNVHLESATGNVEFKSTSEPRIIGTNHEPSKIIDELLTSGSTINSESVLTLSLIGALALVTTSLVGLNSGQLSKRRSEIHNYYDYSDHEHDPQPTYVENIHNFENKVYKKFKKGVTNSLRRARVVGRRTSAGIGNVVNGVARVGDMVGSGLGRVGRVLTVGTQNGLRRAFSTIRGASYRAGRNVQTFMRRYNNGLRRLSETTNNLRLRAGKGLSFLGLLANTGVSRMGYAASSGFSRIGSLAADSAVILFKTALNVPLGIATAAKERAVQDCLIQAVCYISTPMFASRKKRMISYTNVNYTNYNSTTRDLSTESRQYDSEFKMEDCEVFECRLASLGRKAFGVISKMQNKKSDTP</sequence>
<reference evidence="2" key="1">
    <citation type="submission" date="2014-05" db="EMBL/GenBank/DDBJ databases">
        <authorList>
            <person name="Chronopoulou M."/>
        </authorList>
    </citation>
    <scope>NUCLEOTIDE SEQUENCE</scope>
    <source>
        <tissue evidence="2">Whole organism</tissue>
    </source>
</reference>
<feature type="signal peptide" evidence="1">
    <location>
        <begin position="1"/>
        <end position="22"/>
    </location>
</feature>
<proteinExistence type="predicted"/>
<organism evidence="2">
    <name type="scientific">Lepeophtheirus salmonis</name>
    <name type="common">Salmon louse</name>
    <name type="synonym">Caligus salmonis</name>
    <dbReference type="NCBI Taxonomy" id="72036"/>
    <lineage>
        <taxon>Eukaryota</taxon>
        <taxon>Metazoa</taxon>
        <taxon>Ecdysozoa</taxon>
        <taxon>Arthropoda</taxon>
        <taxon>Crustacea</taxon>
        <taxon>Multicrustacea</taxon>
        <taxon>Hexanauplia</taxon>
        <taxon>Copepoda</taxon>
        <taxon>Siphonostomatoida</taxon>
        <taxon>Caligidae</taxon>
        <taxon>Lepeophtheirus</taxon>
    </lineage>
</organism>
<dbReference type="KEGG" id="lsm:121128598"/>
<name>A0A0K2TJL9_LEPSM</name>
<protein>
    <submittedName>
        <fullName evidence="2">Uncharacterized protein</fullName>
    </submittedName>
</protein>
<dbReference type="GeneID" id="121128598"/>
<dbReference type="AlphaFoldDB" id="A0A0K2TJL9"/>
<dbReference type="RefSeq" id="XP_040580127.1">
    <property type="nucleotide sequence ID" value="XM_040724193.2"/>
</dbReference>
<accession>A0A0K2TJL9</accession>
<dbReference type="OrthoDB" id="10630341at2759"/>
<evidence type="ECO:0000256" key="1">
    <source>
        <dbReference type="SAM" id="SignalP"/>
    </source>
</evidence>
<keyword evidence="1" id="KW-0732">Signal</keyword>